<feature type="region of interest" description="Disordered" evidence="1">
    <location>
        <begin position="98"/>
        <end position="123"/>
    </location>
</feature>
<organism evidence="2 3">
    <name type="scientific">Laccaria amethystina LaAM-08-1</name>
    <dbReference type="NCBI Taxonomy" id="1095629"/>
    <lineage>
        <taxon>Eukaryota</taxon>
        <taxon>Fungi</taxon>
        <taxon>Dikarya</taxon>
        <taxon>Basidiomycota</taxon>
        <taxon>Agaricomycotina</taxon>
        <taxon>Agaricomycetes</taxon>
        <taxon>Agaricomycetidae</taxon>
        <taxon>Agaricales</taxon>
        <taxon>Agaricineae</taxon>
        <taxon>Hydnangiaceae</taxon>
        <taxon>Laccaria</taxon>
    </lineage>
</organism>
<keyword evidence="3" id="KW-1185">Reference proteome</keyword>
<proteinExistence type="predicted"/>
<dbReference type="AlphaFoldDB" id="A0A0C9XQ78"/>
<accession>A0A0C9XQ78</accession>
<name>A0A0C9XQ78_9AGAR</name>
<dbReference type="Proteomes" id="UP000054477">
    <property type="component" value="Unassembled WGS sequence"/>
</dbReference>
<protein>
    <submittedName>
        <fullName evidence="2">Uncharacterized protein</fullName>
    </submittedName>
</protein>
<evidence type="ECO:0000313" key="3">
    <source>
        <dbReference type="Proteomes" id="UP000054477"/>
    </source>
</evidence>
<dbReference type="EMBL" id="KN838548">
    <property type="protein sequence ID" value="KIK07226.1"/>
    <property type="molecule type" value="Genomic_DNA"/>
</dbReference>
<reference evidence="3" key="2">
    <citation type="submission" date="2015-01" db="EMBL/GenBank/DDBJ databases">
        <title>Evolutionary Origins and Diversification of the Mycorrhizal Mutualists.</title>
        <authorList>
            <consortium name="DOE Joint Genome Institute"/>
            <consortium name="Mycorrhizal Genomics Consortium"/>
            <person name="Kohler A."/>
            <person name="Kuo A."/>
            <person name="Nagy L.G."/>
            <person name="Floudas D."/>
            <person name="Copeland A."/>
            <person name="Barry K.W."/>
            <person name="Cichocki N."/>
            <person name="Veneault-Fourrey C."/>
            <person name="LaButti K."/>
            <person name="Lindquist E.A."/>
            <person name="Lipzen A."/>
            <person name="Lundell T."/>
            <person name="Morin E."/>
            <person name="Murat C."/>
            <person name="Riley R."/>
            <person name="Ohm R."/>
            <person name="Sun H."/>
            <person name="Tunlid A."/>
            <person name="Henrissat B."/>
            <person name="Grigoriev I.V."/>
            <person name="Hibbett D.S."/>
            <person name="Martin F."/>
        </authorList>
    </citation>
    <scope>NUCLEOTIDE SEQUENCE [LARGE SCALE GENOMIC DNA]</scope>
    <source>
        <strain evidence="3">LaAM-08-1</strain>
    </source>
</reference>
<reference evidence="2 3" key="1">
    <citation type="submission" date="2014-04" db="EMBL/GenBank/DDBJ databases">
        <authorList>
            <consortium name="DOE Joint Genome Institute"/>
            <person name="Kuo A."/>
            <person name="Kohler A."/>
            <person name="Nagy L.G."/>
            <person name="Floudas D."/>
            <person name="Copeland A."/>
            <person name="Barry K.W."/>
            <person name="Cichocki N."/>
            <person name="Veneault-Fourrey C."/>
            <person name="LaButti K."/>
            <person name="Lindquist E.A."/>
            <person name="Lipzen A."/>
            <person name="Lundell T."/>
            <person name="Morin E."/>
            <person name="Murat C."/>
            <person name="Sun H."/>
            <person name="Tunlid A."/>
            <person name="Henrissat B."/>
            <person name="Grigoriev I.V."/>
            <person name="Hibbett D.S."/>
            <person name="Martin F."/>
            <person name="Nordberg H.P."/>
            <person name="Cantor M.N."/>
            <person name="Hua S.X."/>
        </authorList>
    </citation>
    <scope>NUCLEOTIDE SEQUENCE [LARGE SCALE GENOMIC DNA]</scope>
    <source>
        <strain evidence="2 3">LaAM-08-1</strain>
    </source>
</reference>
<feature type="region of interest" description="Disordered" evidence="1">
    <location>
        <begin position="16"/>
        <end position="73"/>
    </location>
</feature>
<dbReference type="HOGENOM" id="CLU_2015627_0_0_1"/>
<gene>
    <name evidence="2" type="ORF">K443DRAFT_199922</name>
</gene>
<evidence type="ECO:0000313" key="2">
    <source>
        <dbReference type="EMBL" id="KIK07226.1"/>
    </source>
</evidence>
<evidence type="ECO:0000256" key="1">
    <source>
        <dbReference type="SAM" id="MobiDB-lite"/>
    </source>
</evidence>
<feature type="compositionally biased region" description="Polar residues" evidence="1">
    <location>
        <begin position="35"/>
        <end position="55"/>
    </location>
</feature>
<sequence length="123" mass="13470">MNVRSPKSFIECVREQSSDAYYPEGEGGGEDTDNVLDSSGSSHADPQMGDQTTGQSGSGCYAPHSRNRTSNVYPKENRFADLMNGVCALWMESSRMGKKKTEDVHASSLSRSEGVKKYCQPIH</sequence>